<dbReference type="InterPro" id="IPR052521">
    <property type="entry name" value="Cell_div_SPOR-domain"/>
</dbReference>
<gene>
    <name evidence="4" type="ORF">H8L67_04030</name>
</gene>
<keyword evidence="2" id="KW-0812">Transmembrane</keyword>
<organism evidence="4 5">
    <name type="scientific">Lysobacter soyae</name>
    <dbReference type="NCBI Taxonomy" id="2764185"/>
    <lineage>
        <taxon>Bacteria</taxon>
        <taxon>Pseudomonadati</taxon>
        <taxon>Pseudomonadota</taxon>
        <taxon>Gammaproteobacteria</taxon>
        <taxon>Lysobacterales</taxon>
        <taxon>Lysobacteraceae</taxon>
        <taxon>Lysobacter</taxon>
    </lineage>
</organism>
<proteinExistence type="predicted"/>
<feature type="domain" description="SPOR" evidence="3">
    <location>
        <begin position="89"/>
        <end position="169"/>
    </location>
</feature>
<keyword evidence="2" id="KW-0472">Membrane</keyword>
<dbReference type="Proteomes" id="UP000824755">
    <property type="component" value="Chromosome"/>
</dbReference>
<reference evidence="4 5" key="1">
    <citation type="submission" date="2021-08" db="EMBL/GenBank/DDBJ databases">
        <title>Lysobacter sp. strain CJ11 Genome sequencing and assembly.</title>
        <authorList>
            <person name="Kim I."/>
        </authorList>
    </citation>
    <scope>NUCLEOTIDE SEQUENCE [LARGE SCALE GENOMIC DNA]</scope>
    <source>
        <strain evidence="4 5">CJ11</strain>
    </source>
</reference>
<evidence type="ECO:0000313" key="4">
    <source>
        <dbReference type="EMBL" id="QYR53665.1"/>
    </source>
</evidence>
<name>A0ABX8WS62_9GAMM</name>
<dbReference type="Pfam" id="PF05036">
    <property type="entry name" value="SPOR"/>
    <property type="match status" value="2"/>
</dbReference>
<feature type="domain" description="SPOR" evidence="3">
    <location>
        <begin position="250"/>
        <end position="329"/>
    </location>
</feature>
<dbReference type="EMBL" id="CP080544">
    <property type="protein sequence ID" value="QYR53665.1"/>
    <property type="molecule type" value="Genomic_DNA"/>
</dbReference>
<keyword evidence="5" id="KW-1185">Reference proteome</keyword>
<evidence type="ECO:0000313" key="5">
    <source>
        <dbReference type="Proteomes" id="UP000824755"/>
    </source>
</evidence>
<evidence type="ECO:0000256" key="1">
    <source>
        <dbReference type="SAM" id="MobiDB-lite"/>
    </source>
</evidence>
<dbReference type="RefSeq" id="WP_220380472.1">
    <property type="nucleotide sequence ID" value="NZ_CP080544.1"/>
</dbReference>
<feature type="compositionally biased region" description="Low complexity" evidence="1">
    <location>
        <begin position="205"/>
        <end position="214"/>
    </location>
</feature>
<feature type="transmembrane region" description="Helical" evidence="2">
    <location>
        <begin position="9"/>
        <end position="27"/>
    </location>
</feature>
<dbReference type="PANTHER" id="PTHR38687">
    <property type="entry name" value="CELL DIVISION PROTEIN DEDD-RELATED"/>
    <property type="match status" value="1"/>
</dbReference>
<dbReference type="InterPro" id="IPR007730">
    <property type="entry name" value="SPOR-like_dom"/>
</dbReference>
<evidence type="ECO:0000259" key="3">
    <source>
        <dbReference type="PROSITE" id="PS51724"/>
    </source>
</evidence>
<sequence>MDRATTQRLWGAAVLIAIAVIFLPMLVKGPAPDSGVRDVPLDIPKASEQPQSNIQELPLGEPGALPASGATGFDDTTATVDAQDVAPAAVAAGDYAINFGNYGSAGDAQKVIAALEKSGLRAYSDAVNAGNKPAFRVRIGPYASREAAEAARIDAARVNPSVKTEVVALNAVATESIKPASAPAASTPPVVAAVAESPKAKPVVAEVPKPAPAKTETVKPQVTKPAASETKTQTAVVEKPPVAKPVEKPAASSTGFAVQLGAFANPDEAQKLRDRARAAGFSATTESVKTDKGVLTRVKLGPTTTRQSADAMRASAQSKLGVAGVVRSQP</sequence>
<feature type="region of interest" description="Disordered" evidence="1">
    <location>
        <begin position="205"/>
        <end position="250"/>
    </location>
</feature>
<protein>
    <submittedName>
        <fullName evidence="4">SPOR domain-containing protein</fullName>
    </submittedName>
</protein>
<keyword evidence="2" id="KW-1133">Transmembrane helix</keyword>
<evidence type="ECO:0000256" key="2">
    <source>
        <dbReference type="SAM" id="Phobius"/>
    </source>
</evidence>
<dbReference type="Gene3D" id="3.30.70.1070">
    <property type="entry name" value="Sporulation related repeat"/>
    <property type="match status" value="2"/>
</dbReference>
<dbReference type="PANTHER" id="PTHR38687:SF1">
    <property type="entry name" value="CELL DIVISION PROTEIN DEDD"/>
    <property type="match status" value="1"/>
</dbReference>
<dbReference type="InterPro" id="IPR036680">
    <property type="entry name" value="SPOR-like_sf"/>
</dbReference>
<feature type="region of interest" description="Disordered" evidence="1">
    <location>
        <begin position="304"/>
        <end position="330"/>
    </location>
</feature>
<dbReference type="SUPFAM" id="SSF110997">
    <property type="entry name" value="Sporulation related repeat"/>
    <property type="match status" value="2"/>
</dbReference>
<accession>A0ABX8WS62</accession>
<dbReference type="PROSITE" id="PS51724">
    <property type="entry name" value="SPOR"/>
    <property type="match status" value="2"/>
</dbReference>